<feature type="domain" description="M23ase beta-sheet core" evidence="2">
    <location>
        <begin position="139"/>
        <end position="234"/>
    </location>
</feature>
<sequence length="270" mass="30037">MRIFLLLLSFCFAATTGAQINITLYSENNRNGATIYADNNEHYPVSLQLNFTLENMRWRNYGQKVFVVPARAVHFRVTELEQELSSRGFRFSYNYRSVKGNVEGKGPDSTLVYDLPFQTGKGYQVMQGYNGRFSHQGVYALDFQMDESSTITAAREGVIAEVVSHNEGGCPERACAGMANFITILHTDGSFTEYAHLKKNGALVKVGQKVKRGEPIGLSGNTGFSSAPHLHFVVFLPGFEGRKTLPGRFRTGNGSTSEQLEAGRVYLKDY</sequence>
<dbReference type="InterPro" id="IPR016047">
    <property type="entry name" value="M23ase_b-sheet_dom"/>
</dbReference>
<protein>
    <submittedName>
        <fullName evidence="3">Murein DD-endopeptidase MepM and murein hydrolase activator NlpD, contain LysM domain</fullName>
    </submittedName>
</protein>
<dbReference type="Pfam" id="PF01551">
    <property type="entry name" value="Peptidase_M23"/>
    <property type="match status" value="1"/>
</dbReference>
<dbReference type="AlphaFoldDB" id="A0A1M5BNV1"/>
<dbReference type="EMBL" id="FQUO01000008">
    <property type="protein sequence ID" value="SHF44293.1"/>
    <property type="molecule type" value="Genomic_DNA"/>
</dbReference>
<evidence type="ECO:0000313" key="3">
    <source>
        <dbReference type="EMBL" id="SHF44293.1"/>
    </source>
</evidence>
<dbReference type="CDD" id="cd12797">
    <property type="entry name" value="M23_peptidase"/>
    <property type="match status" value="1"/>
</dbReference>
<dbReference type="PANTHER" id="PTHR21666:SF270">
    <property type="entry name" value="MUREIN HYDROLASE ACTIVATOR ENVC"/>
    <property type="match status" value="1"/>
</dbReference>
<gene>
    <name evidence="3" type="ORF">SAMN05444008_10829</name>
</gene>
<keyword evidence="4" id="KW-1185">Reference proteome</keyword>
<name>A0A1M5BNV1_9BACT</name>
<evidence type="ECO:0000256" key="1">
    <source>
        <dbReference type="SAM" id="SignalP"/>
    </source>
</evidence>
<dbReference type="STRING" id="1302690.BUE76_17405"/>
<accession>A0A1M5BNV1</accession>
<dbReference type="RefSeq" id="WP_073043221.1">
    <property type="nucleotide sequence ID" value="NZ_FQUO01000008.1"/>
</dbReference>
<dbReference type="InterPro" id="IPR011055">
    <property type="entry name" value="Dup_hybrid_motif"/>
</dbReference>
<dbReference type="GO" id="GO:0004222">
    <property type="term" value="F:metalloendopeptidase activity"/>
    <property type="evidence" value="ECO:0007669"/>
    <property type="project" value="TreeGrafter"/>
</dbReference>
<evidence type="ECO:0000313" key="4">
    <source>
        <dbReference type="Proteomes" id="UP000184368"/>
    </source>
</evidence>
<dbReference type="PANTHER" id="PTHR21666">
    <property type="entry name" value="PEPTIDASE-RELATED"/>
    <property type="match status" value="1"/>
</dbReference>
<keyword evidence="1" id="KW-0732">Signal</keyword>
<dbReference type="SUPFAM" id="SSF51261">
    <property type="entry name" value="Duplicated hybrid motif"/>
    <property type="match status" value="1"/>
</dbReference>
<dbReference type="Proteomes" id="UP000184368">
    <property type="component" value="Unassembled WGS sequence"/>
</dbReference>
<feature type="signal peptide" evidence="1">
    <location>
        <begin position="1"/>
        <end position="20"/>
    </location>
</feature>
<feature type="chain" id="PRO_5012635245" evidence="1">
    <location>
        <begin position="21"/>
        <end position="270"/>
    </location>
</feature>
<organism evidence="3 4">
    <name type="scientific">Cnuella takakiae</name>
    <dbReference type="NCBI Taxonomy" id="1302690"/>
    <lineage>
        <taxon>Bacteria</taxon>
        <taxon>Pseudomonadati</taxon>
        <taxon>Bacteroidota</taxon>
        <taxon>Chitinophagia</taxon>
        <taxon>Chitinophagales</taxon>
        <taxon>Chitinophagaceae</taxon>
        <taxon>Cnuella</taxon>
    </lineage>
</organism>
<evidence type="ECO:0000259" key="2">
    <source>
        <dbReference type="Pfam" id="PF01551"/>
    </source>
</evidence>
<keyword evidence="3" id="KW-0378">Hydrolase</keyword>
<dbReference type="InterPro" id="IPR050570">
    <property type="entry name" value="Cell_wall_metabolism_enzyme"/>
</dbReference>
<dbReference type="OrthoDB" id="9809488at2"/>
<reference evidence="3 4" key="1">
    <citation type="submission" date="2016-11" db="EMBL/GenBank/DDBJ databases">
        <authorList>
            <person name="Jaros S."/>
            <person name="Januszkiewicz K."/>
            <person name="Wedrychowicz H."/>
        </authorList>
    </citation>
    <scope>NUCLEOTIDE SEQUENCE [LARGE SCALE GENOMIC DNA]</scope>
    <source>
        <strain evidence="3 4">DSM 26897</strain>
    </source>
</reference>
<proteinExistence type="predicted"/>
<dbReference type="Gene3D" id="2.70.70.10">
    <property type="entry name" value="Glucose Permease (Domain IIA)"/>
    <property type="match status" value="1"/>
</dbReference>